<organism evidence="2">
    <name type="scientific">Schlesneria paludicola</name>
    <dbReference type="NCBI Taxonomy" id="360056"/>
    <lineage>
        <taxon>Bacteria</taxon>
        <taxon>Pseudomonadati</taxon>
        <taxon>Planctomycetota</taxon>
        <taxon>Planctomycetia</taxon>
        <taxon>Planctomycetales</taxon>
        <taxon>Planctomycetaceae</taxon>
        <taxon>Schlesneria</taxon>
    </lineage>
</organism>
<accession>A0A7C4LIM5</accession>
<reference evidence="2" key="1">
    <citation type="journal article" date="2020" name="mSystems">
        <title>Genome- and Community-Level Interaction Insights into Carbon Utilization and Element Cycling Functions of Hydrothermarchaeota in Hydrothermal Sediment.</title>
        <authorList>
            <person name="Zhou Z."/>
            <person name="Liu Y."/>
            <person name="Xu W."/>
            <person name="Pan J."/>
            <person name="Luo Z.H."/>
            <person name="Li M."/>
        </authorList>
    </citation>
    <scope>NUCLEOTIDE SEQUENCE [LARGE SCALE GENOMIC DNA]</scope>
    <source>
        <strain evidence="2">SpSt-508</strain>
    </source>
</reference>
<dbReference type="Gene3D" id="3.90.550.10">
    <property type="entry name" value="Spore Coat Polysaccharide Biosynthesis Protein SpsA, Chain A"/>
    <property type="match status" value="1"/>
</dbReference>
<dbReference type="SUPFAM" id="SSF53448">
    <property type="entry name" value="Nucleotide-diphospho-sugar transferases"/>
    <property type="match status" value="1"/>
</dbReference>
<dbReference type="InterPro" id="IPR001173">
    <property type="entry name" value="Glyco_trans_2-like"/>
</dbReference>
<dbReference type="Pfam" id="PF00535">
    <property type="entry name" value="Glycos_transf_2"/>
    <property type="match status" value="1"/>
</dbReference>
<keyword evidence="2" id="KW-0808">Transferase</keyword>
<dbReference type="PANTHER" id="PTHR48090">
    <property type="entry name" value="UNDECAPRENYL-PHOSPHATE 4-DEOXY-4-FORMAMIDO-L-ARABINOSE TRANSFERASE-RELATED"/>
    <property type="match status" value="1"/>
</dbReference>
<dbReference type="EMBL" id="DSVQ01000005">
    <property type="protein sequence ID" value="HGT37992.1"/>
    <property type="molecule type" value="Genomic_DNA"/>
</dbReference>
<dbReference type="GO" id="GO:0016740">
    <property type="term" value="F:transferase activity"/>
    <property type="evidence" value="ECO:0007669"/>
    <property type="project" value="UniProtKB-KW"/>
</dbReference>
<feature type="domain" description="Glycosyltransferase 2-like" evidence="1">
    <location>
        <begin position="51"/>
        <end position="221"/>
    </location>
</feature>
<dbReference type="PANTHER" id="PTHR48090:SF7">
    <property type="entry name" value="RFBJ PROTEIN"/>
    <property type="match status" value="1"/>
</dbReference>
<dbReference type="CDD" id="cd04179">
    <property type="entry name" value="DPM_DPG-synthase_like"/>
    <property type="match status" value="1"/>
</dbReference>
<proteinExistence type="predicted"/>
<evidence type="ECO:0000313" key="2">
    <source>
        <dbReference type="EMBL" id="HGT37992.1"/>
    </source>
</evidence>
<dbReference type="AlphaFoldDB" id="A0A7C4LIM5"/>
<name>A0A7C4LIM5_9PLAN</name>
<comment type="caution">
    <text evidence="2">The sequence shown here is derived from an EMBL/GenBank/DDBJ whole genome shotgun (WGS) entry which is preliminary data.</text>
</comment>
<protein>
    <submittedName>
        <fullName evidence="2">Glycosyltransferase family 2 protein</fullName>
    </submittedName>
</protein>
<dbReference type="InterPro" id="IPR029044">
    <property type="entry name" value="Nucleotide-diphossugar_trans"/>
</dbReference>
<sequence length="284" mass="32603">MSESLVTVLNSGTLSNRAASGKDAPPVIDLVETCLDLMREPQADNTSARLSVVMPVFNEHRWLRPILEQIRRVPIPKQIILIDDCSTDGTRDLVRELEQEAQRHPDPHNELTVVYHERNRGKGASLRTGFQHVRGEVVIVQDADLEYSPRDYPALIAPIVQGEADVVYGSRYLGTSRRVLNFWHTRINRWLTTLSNIFTGLDLTDMETCYKVFRADVLRDIAPRLKSDRFGFEPEVTAHVARRKLRVYEVPVRYAPRSYAQGKKIRWWDGLQAVWCIISSHFAR</sequence>
<evidence type="ECO:0000259" key="1">
    <source>
        <dbReference type="Pfam" id="PF00535"/>
    </source>
</evidence>
<dbReference type="InterPro" id="IPR050256">
    <property type="entry name" value="Glycosyltransferase_2"/>
</dbReference>
<gene>
    <name evidence="2" type="ORF">ENS64_01800</name>
</gene>